<dbReference type="AlphaFoldDB" id="A0A132PHB7"/>
<accession>A0A132PHB7</accession>
<feature type="compositionally biased region" description="Polar residues" evidence="1">
    <location>
        <begin position="106"/>
        <end position="115"/>
    </location>
</feature>
<proteinExistence type="predicted"/>
<keyword evidence="2" id="KW-1133">Transmembrane helix</keyword>
<dbReference type="Proteomes" id="UP000070612">
    <property type="component" value="Unassembled WGS sequence"/>
</dbReference>
<dbReference type="STRING" id="59750.AWC31_35740"/>
<dbReference type="RefSeq" id="WP_067854699.1">
    <property type="nucleotide sequence ID" value="NZ_JACKUA010000032.1"/>
</dbReference>
<dbReference type="OrthoDB" id="4734090at2"/>
<dbReference type="Proteomes" id="UP000193964">
    <property type="component" value="Unassembled WGS sequence"/>
</dbReference>
<dbReference type="PATRIC" id="fig|59750.3.peg.3096"/>
<dbReference type="EMBL" id="LGTW01000020">
    <property type="protein sequence ID" value="KWX21392.1"/>
    <property type="molecule type" value="Genomic_DNA"/>
</dbReference>
<reference evidence="4 6" key="2">
    <citation type="submission" date="2016-01" db="EMBL/GenBank/DDBJ databases">
        <title>The new phylogeny of the genus Mycobacterium.</title>
        <authorList>
            <person name="Tarcisio F."/>
            <person name="Conor M."/>
            <person name="Antonella G."/>
            <person name="Elisabetta G."/>
            <person name="Giulia F.S."/>
            <person name="Sara T."/>
            <person name="Anna F."/>
            <person name="Clotilde B."/>
            <person name="Roberto B."/>
            <person name="Veronica D.S."/>
            <person name="Fabio R."/>
            <person name="Monica P."/>
            <person name="Olivier J."/>
            <person name="Enrico T."/>
            <person name="Nicola S."/>
        </authorList>
    </citation>
    <scope>NUCLEOTIDE SEQUENCE [LARGE SCALE GENOMIC DNA]</scope>
    <source>
        <strain evidence="4 6">ATCC 700010</strain>
    </source>
</reference>
<gene>
    <name evidence="3" type="ORF">AFM11_26155</name>
    <name evidence="4" type="ORF">AWC31_35740</name>
</gene>
<evidence type="ECO:0000313" key="6">
    <source>
        <dbReference type="Proteomes" id="UP000193964"/>
    </source>
</evidence>
<evidence type="ECO:0000256" key="1">
    <source>
        <dbReference type="SAM" id="MobiDB-lite"/>
    </source>
</evidence>
<reference evidence="3 5" key="1">
    <citation type="submission" date="2015-07" db="EMBL/GenBank/DDBJ databases">
        <title>A draft genome sequence of Mycobacterium wolinskyi.</title>
        <authorList>
            <person name="de Man T.J."/>
            <person name="Perry K.A."/>
            <person name="Coulliette A.D."/>
            <person name="Jensen B."/>
            <person name="Toney N.C."/>
            <person name="Limbago B.M."/>
            <person name="Noble-Wang J."/>
        </authorList>
    </citation>
    <scope>NUCLEOTIDE SEQUENCE [LARGE SCALE GENOMIC DNA]</scope>
    <source>
        <strain evidence="3 5">CDC_01</strain>
    </source>
</reference>
<organism evidence="3 5">
    <name type="scientific">Mycolicibacterium wolinskyi</name>
    <dbReference type="NCBI Taxonomy" id="59750"/>
    <lineage>
        <taxon>Bacteria</taxon>
        <taxon>Bacillati</taxon>
        <taxon>Actinomycetota</taxon>
        <taxon>Actinomycetes</taxon>
        <taxon>Mycobacteriales</taxon>
        <taxon>Mycobacteriaceae</taxon>
        <taxon>Mycolicibacterium</taxon>
    </lineage>
</organism>
<evidence type="ECO:0000313" key="3">
    <source>
        <dbReference type="EMBL" id="KWX21392.1"/>
    </source>
</evidence>
<feature type="transmembrane region" description="Helical" evidence="2">
    <location>
        <begin position="33"/>
        <end position="51"/>
    </location>
</feature>
<keyword evidence="5" id="KW-1185">Reference proteome</keyword>
<keyword evidence="2" id="KW-0472">Membrane</keyword>
<feature type="transmembrane region" description="Helical" evidence="2">
    <location>
        <begin position="63"/>
        <end position="80"/>
    </location>
</feature>
<evidence type="ECO:0000313" key="4">
    <source>
        <dbReference type="EMBL" id="ORX11982.1"/>
    </source>
</evidence>
<evidence type="ECO:0000256" key="2">
    <source>
        <dbReference type="SAM" id="Phobius"/>
    </source>
</evidence>
<protein>
    <submittedName>
        <fullName evidence="3">Uncharacterized protein</fullName>
    </submittedName>
</protein>
<feature type="region of interest" description="Disordered" evidence="1">
    <location>
        <begin position="96"/>
        <end position="115"/>
    </location>
</feature>
<keyword evidence="2" id="KW-0812">Transmembrane</keyword>
<sequence length="115" mass="12947">MGSTLAAIITLLGLLGWHLRTRRHPSWSVSSDARFYIYSGYPLVAIAVFWLTKATTGTDWEWVIGNVWAFAAMVMFVRGFNALSVTTAQQYTTSRTIESIEKTRETNGAQTRRPD</sequence>
<evidence type="ECO:0000313" key="5">
    <source>
        <dbReference type="Proteomes" id="UP000070612"/>
    </source>
</evidence>
<name>A0A132PHB7_9MYCO</name>
<comment type="caution">
    <text evidence="3">The sequence shown here is derived from an EMBL/GenBank/DDBJ whole genome shotgun (WGS) entry which is preliminary data.</text>
</comment>
<dbReference type="EMBL" id="LQQA01000030">
    <property type="protein sequence ID" value="ORX11982.1"/>
    <property type="molecule type" value="Genomic_DNA"/>
</dbReference>